<gene>
    <name evidence="6" type="ORF">B5G02_04565</name>
</gene>
<dbReference type="Proteomes" id="UP000195781">
    <property type="component" value="Unassembled WGS sequence"/>
</dbReference>
<proteinExistence type="predicted"/>
<protein>
    <submittedName>
        <fullName evidence="6">AraC family transcriptional regulator</fullName>
    </submittedName>
</protein>
<dbReference type="InterPro" id="IPR018062">
    <property type="entry name" value="HTH_AraC-typ_CS"/>
</dbReference>
<evidence type="ECO:0000256" key="3">
    <source>
        <dbReference type="ARBA" id="ARBA00023163"/>
    </source>
</evidence>
<dbReference type="PROSITE" id="PS01124">
    <property type="entry name" value="HTH_ARAC_FAMILY_2"/>
    <property type="match status" value="1"/>
</dbReference>
<keyword evidence="1" id="KW-0805">Transcription regulation</keyword>
<keyword evidence="2" id="KW-0238">DNA-binding</keyword>
<keyword evidence="3" id="KW-0804">Transcription</keyword>
<dbReference type="Gene3D" id="1.10.10.60">
    <property type="entry name" value="Homeodomain-like"/>
    <property type="match status" value="1"/>
</dbReference>
<dbReference type="InterPro" id="IPR050204">
    <property type="entry name" value="AraC_XylS_family_regulators"/>
</dbReference>
<dbReference type="OrthoDB" id="2039152at2"/>
<dbReference type="PROSITE" id="PS00041">
    <property type="entry name" value="HTH_ARAC_FAMILY_1"/>
    <property type="match status" value="1"/>
</dbReference>
<evidence type="ECO:0000313" key="6">
    <source>
        <dbReference type="EMBL" id="OUN88842.1"/>
    </source>
</evidence>
<evidence type="ECO:0000256" key="2">
    <source>
        <dbReference type="ARBA" id="ARBA00023125"/>
    </source>
</evidence>
<dbReference type="PANTHER" id="PTHR46796">
    <property type="entry name" value="HTH-TYPE TRANSCRIPTIONAL ACTIVATOR RHAS-RELATED"/>
    <property type="match status" value="1"/>
</dbReference>
<dbReference type="InterPro" id="IPR009057">
    <property type="entry name" value="Homeodomain-like_sf"/>
</dbReference>
<evidence type="ECO:0000256" key="1">
    <source>
        <dbReference type="ARBA" id="ARBA00023015"/>
    </source>
</evidence>
<feature type="compositionally biased region" description="Polar residues" evidence="4">
    <location>
        <begin position="330"/>
        <end position="340"/>
    </location>
</feature>
<keyword evidence="7" id="KW-1185">Reference proteome</keyword>
<reference evidence="7" key="1">
    <citation type="submission" date="2017-04" db="EMBL/GenBank/DDBJ databases">
        <title>Function of individual gut microbiota members based on whole genome sequencing of pure cultures obtained from chicken caecum.</title>
        <authorList>
            <person name="Medvecky M."/>
            <person name="Cejkova D."/>
            <person name="Polansky O."/>
            <person name="Karasova D."/>
            <person name="Kubasova T."/>
            <person name="Cizek A."/>
            <person name="Rychlik I."/>
        </authorList>
    </citation>
    <scope>NUCLEOTIDE SEQUENCE [LARGE SCALE GENOMIC DNA]</scope>
    <source>
        <strain evidence="7">An5</strain>
    </source>
</reference>
<accession>A0A1Y3XTQ9</accession>
<dbReference type="EMBL" id="NFIE01000008">
    <property type="protein sequence ID" value="OUN88842.1"/>
    <property type="molecule type" value="Genomic_DNA"/>
</dbReference>
<comment type="caution">
    <text evidence="6">The sequence shown here is derived from an EMBL/GenBank/DDBJ whole genome shotgun (WGS) entry which is preliminary data.</text>
</comment>
<dbReference type="SMART" id="SM00342">
    <property type="entry name" value="HTH_ARAC"/>
    <property type="match status" value="1"/>
</dbReference>
<dbReference type="Pfam" id="PF12833">
    <property type="entry name" value="HTH_18"/>
    <property type="match status" value="1"/>
</dbReference>
<feature type="domain" description="HTH araC/xylS-type" evidence="5">
    <location>
        <begin position="227"/>
        <end position="328"/>
    </location>
</feature>
<feature type="region of interest" description="Disordered" evidence="4">
    <location>
        <begin position="321"/>
        <end position="340"/>
    </location>
</feature>
<evidence type="ECO:0000313" key="7">
    <source>
        <dbReference type="Proteomes" id="UP000195781"/>
    </source>
</evidence>
<evidence type="ECO:0000256" key="4">
    <source>
        <dbReference type="SAM" id="MobiDB-lite"/>
    </source>
</evidence>
<dbReference type="AlphaFoldDB" id="A0A1Y3XTQ9"/>
<dbReference type="RefSeq" id="WP_094335351.1">
    <property type="nucleotide sequence ID" value="NZ_NFIE01000008.1"/>
</dbReference>
<dbReference type="GO" id="GO:0003700">
    <property type="term" value="F:DNA-binding transcription factor activity"/>
    <property type="evidence" value="ECO:0007669"/>
    <property type="project" value="InterPro"/>
</dbReference>
<sequence length="340" mass="36503">MASGATISDELLALCIPQAEQLGIRLERHGRFWAGDAAGSTADGTMWFSSPSPGCLVLYHDVVPRADMQLQETSLGPYACACMLKDAALACSRSCGLALRPVGQGRGAGRTELATFVERRPRTLTSALHAGQRYRSSSIILLPEFFDRLEQSYPGEFRGVLGLFDTRFDTPGELEIGRALGRISSRPPTESGGALALRAAVDGLIASLAASKDASTHGEESTAQLVRRAKGLVEQALDEGTAPPTVDGLAKALYVSRSRLCAAFQRETGQGPGQHMRRTRIERACELLGQRDLTVADVARRLGYPGLSAFDHAFTRATGLSPHAWRNQRARASSQPRTPS</sequence>
<dbReference type="GO" id="GO:0043565">
    <property type="term" value="F:sequence-specific DNA binding"/>
    <property type="evidence" value="ECO:0007669"/>
    <property type="project" value="InterPro"/>
</dbReference>
<name>A0A1Y3XTQ9_9ACTN</name>
<organism evidence="6 7">
    <name type="scientific">[Collinsella] massiliensis</name>
    <dbReference type="NCBI Taxonomy" id="1232426"/>
    <lineage>
        <taxon>Bacteria</taxon>
        <taxon>Bacillati</taxon>
        <taxon>Actinomycetota</taxon>
        <taxon>Coriobacteriia</taxon>
        <taxon>Coriobacteriales</taxon>
        <taxon>Coriobacteriaceae</taxon>
        <taxon>Enorma</taxon>
    </lineage>
</organism>
<dbReference type="InterPro" id="IPR018060">
    <property type="entry name" value="HTH_AraC"/>
</dbReference>
<evidence type="ECO:0000259" key="5">
    <source>
        <dbReference type="PROSITE" id="PS01124"/>
    </source>
</evidence>
<dbReference type="SUPFAM" id="SSF46689">
    <property type="entry name" value="Homeodomain-like"/>
    <property type="match status" value="1"/>
</dbReference>